<name>A0A7Y7XYU5_9PSED</name>
<keyword evidence="2" id="KW-0812">Transmembrane</keyword>
<dbReference type="Proteomes" id="UP000517547">
    <property type="component" value="Unassembled WGS sequence"/>
</dbReference>
<dbReference type="Pfam" id="PF11444">
    <property type="entry name" value="DUF2895"/>
    <property type="match status" value="1"/>
</dbReference>
<dbReference type="EMBL" id="JACAQE010000002">
    <property type="protein sequence ID" value="NWC13913.1"/>
    <property type="molecule type" value="Genomic_DNA"/>
</dbReference>
<evidence type="ECO:0000256" key="2">
    <source>
        <dbReference type="SAM" id="Phobius"/>
    </source>
</evidence>
<evidence type="ECO:0000313" key="3">
    <source>
        <dbReference type="EMBL" id="NWC13913.1"/>
    </source>
</evidence>
<accession>A0A7Y7XYU5</accession>
<dbReference type="RefSeq" id="WP_017127503.1">
    <property type="nucleotide sequence ID" value="NZ_JACAQE010000002.1"/>
</dbReference>
<keyword evidence="2" id="KW-1133">Transmembrane helix</keyword>
<proteinExistence type="predicted"/>
<dbReference type="AlphaFoldDB" id="A0A7Y7XYU5"/>
<evidence type="ECO:0000256" key="1">
    <source>
        <dbReference type="SAM" id="MobiDB-lite"/>
    </source>
</evidence>
<keyword evidence="2" id="KW-0472">Membrane</keyword>
<feature type="transmembrane region" description="Helical" evidence="2">
    <location>
        <begin position="20"/>
        <end position="37"/>
    </location>
</feature>
<protein>
    <submittedName>
        <fullName evidence="3">TIGR03746 family integrating conjugative element protein</fullName>
    </submittedName>
</protein>
<dbReference type="NCBIfam" id="TIGR03746">
    <property type="entry name" value="conj_TIGR03746"/>
    <property type="match status" value="1"/>
</dbReference>
<feature type="region of interest" description="Disordered" evidence="1">
    <location>
        <begin position="203"/>
        <end position="224"/>
    </location>
</feature>
<comment type="caution">
    <text evidence="3">The sequence shown here is derived from an EMBL/GenBank/DDBJ whole genome shotgun (WGS) entry which is preliminary data.</text>
</comment>
<sequence>MSRFKNEIARLESHVKTLRAGCGLLFGTALLMGLGWWEAPRNLTINIPPDLRSGSTRKWWEVPPESVYTFGFYIFQQLNRWPVDGEKDYPRAIHKLSAYLTPACKSQLESDFQQRQIAGELRSRTRGVFEIPERDYTQAPELRVKVQGRDQWLLNLDLATEEFYGSERVKQAFVRYPLKVVRRDVDPEKNPFGMALDCYDGAPQRIATSSRPAGDPASPAQGDD</sequence>
<gene>
    <name evidence="3" type="ORF">HX845_09685</name>
</gene>
<evidence type="ECO:0000313" key="4">
    <source>
        <dbReference type="Proteomes" id="UP000517547"/>
    </source>
</evidence>
<organism evidence="3 4">
    <name type="scientific">Pseudomonas gingeri</name>
    <dbReference type="NCBI Taxonomy" id="117681"/>
    <lineage>
        <taxon>Bacteria</taxon>
        <taxon>Pseudomonadati</taxon>
        <taxon>Pseudomonadota</taxon>
        <taxon>Gammaproteobacteria</taxon>
        <taxon>Pseudomonadales</taxon>
        <taxon>Pseudomonadaceae</taxon>
        <taxon>Pseudomonas</taxon>
    </lineage>
</organism>
<reference evidence="3 4" key="1">
    <citation type="submission" date="2020-04" db="EMBL/GenBank/DDBJ databases">
        <title>Molecular characterization of pseudomonads from Agaricus bisporus reveal novel blotch 2 pathogens in Western Europe.</title>
        <authorList>
            <person name="Taparia T."/>
            <person name="Krijger M."/>
            <person name="Haynes E."/>
            <person name="Elpinstone J.G."/>
            <person name="Noble R."/>
            <person name="Van Der Wolf J."/>
        </authorList>
    </citation>
    <scope>NUCLEOTIDE SEQUENCE [LARGE SCALE GENOMIC DNA]</scope>
    <source>
        <strain evidence="3 4">IPO3738</strain>
    </source>
</reference>
<dbReference type="InterPro" id="IPR021548">
    <property type="entry name" value="DUF2895"/>
</dbReference>